<dbReference type="AlphaFoldDB" id="B1N6E2"/>
<keyword evidence="2" id="KW-0030">Aminoacyl-tRNA synthetase</keyword>
<proteinExistence type="predicted"/>
<organism evidence="2">
    <name type="scientific">uncultured bacterium CBNPD1 BAC clone 67</name>
    <dbReference type="NCBI Taxonomy" id="417306"/>
    <lineage>
        <taxon>Bacteria</taxon>
        <taxon>environmental samples</taxon>
    </lineage>
</organism>
<reference evidence="2" key="1">
    <citation type="journal article" date="2008" name="FEMS Microbiol. Ecol.">
        <title>Metagenomic analysis of a freshwater toxic cyanobacteria bloom.</title>
        <authorList>
            <person name="Pope P.B."/>
            <person name="Patel B.K."/>
        </authorList>
    </citation>
    <scope>NUCLEOTIDE SEQUENCE</scope>
</reference>
<feature type="transmembrane region" description="Helical" evidence="1">
    <location>
        <begin position="12"/>
        <end position="31"/>
    </location>
</feature>
<evidence type="ECO:0000313" key="2">
    <source>
        <dbReference type="EMBL" id="ABM53488.1"/>
    </source>
</evidence>
<feature type="transmembrane region" description="Helical" evidence="1">
    <location>
        <begin position="96"/>
        <end position="118"/>
    </location>
</feature>
<keyword evidence="1" id="KW-1133">Transmembrane helix</keyword>
<accession>B1N6E2</accession>
<dbReference type="GO" id="GO:0004812">
    <property type="term" value="F:aminoacyl-tRNA ligase activity"/>
    <property type="evidence" value="ECO:0007669"/>
    <property type="project" value="UniProtKB-KW"/>
</dbReference>
<sequence length="124" mass="13438">METTIRHYAQLSIARGCGFGALAIATLMVGSASDLSLFFRSGGFSTLLMSFILLIMAARADHVPVKKTEVWIMLPKESRPPVEVAARLIARARKDYLLRFAYVAAIVASVELGLDLALTVGRLA</sequence>
<keyword evidence="1" id="KW-0812">Transmembrane</keyword>
<name>B1N6E2_9BACT</name>
<keyword evidence="2" id="KW-0436">Ligase</keyword>
<keyword evidence="1" id="KW-0472">Membrane</keyword>
<evidence type="ECO:0000256" key="1">
    <source>
        <dbReference type="SAM" id="Phobius"/>
    </source>
</evidence>
<feature type="transmembrane region" description="Helical" evidence="1">
    <location>
        <begin position="37"/>
        <end position="58"/>
    </location>
</feature>
<dbReference type="EMBL" id="EF157666">
    <property type="protein sequence ID" value="ABM53488.1"/>
    <property type="molecule type" value="Genomic_DNA"/>
</dbReference>
<protein>
    <submittedName>
        <fullName evidence="2">Putative lysyl-tRNA synthetase</fullName>
    </submittedName>
</protein>